<keyword evidence="7" id="KW-0411">Iron-sulfur</keyword>
<evidence type="ECO:0000256" key="6">
    <source>
        <dbReference type="ARBA" id="ARBA00023004"/>
    </source>
</evidence>
<reference evidence="9 10" key="1">
    <citation type="journal article" date="2016" name="Nat. Commun.">
        <title>Thousands of microbial genomes shed light on interconnected biogeochemical processes in an aquifer system.</title>
        <authorList>
            <person name="Anantharaman K."/>
            <person name="Brown C.T."/>
            <person name="Hug L.A."/>
            <person name="Sharon I."/>
            <person name="Castelle C.J."/>
            <person name="Probst A.J."/>
            <person name="Thomas B.C."/>
            <person name="Singh A."/>
            <person name="Wilkins M.J."/>
            <person name="Karaoz U."/>
            <person name="Brodie E.L."/>
            <person name="Williams K.H."/>
            <person name="Hubbard S.S."/>
            <person name="Banfield J.F."/>
        </authorList>
    </citation>
    <scope>NUCLEOTIDE SEQUENCE [LARGE SCALE GENOMIC DNA]</scope>
</reference>
<keyword evidence="5" id="KW-0479">Metal-binding</keyword>
<dbReference type="GO" id="GO:0046872">
    <property type="term" value="F:metal ion binding"/>
    <property type="evidence" value="ECO:0007669"/>
    <property type="project" value="UniProtKB-KW"/>
</dbReference>
<dbReference type="InterPro" id="IPR023404">
    <property type="entry name" value="rSAM_horseshoe"/>
</dbReference>
<dbReference type="Pfam" id="PF04055">
    <property type="entry name" value="Radical_SAM"/>
    <property type="match status" value="1"/>
</dbReference>
<evidence type="ECO:0000313" key="9">
    <source>
        <dbReference type="EMBL" id="OGF23564.1"/>
    </source>
</evidence>
<dbReference type="AlphaFoldDB" id="A0A1F5SA46"/>
<keyword evidence="6" id="KW-0408">Iron</keyword>
<name>A0A1F5SA46_9BACT</name>
<accession>A0A1F5SA46</accession>
<proteinExistence type="predicted"/>
<keyword evidence="2" id="KW-0489">Methyltransferase</keyword>
<evidence type="ECO:0000256" key="4">
    <source>
        <dbReference type="ARBA" id="ARBA00022691"/>
    </source>
</evidence>
<dbReference type="SFLD" id="SFLDG01123">
    <property type="entry name" value="methyltransferase_(Class_B)"/>
    <property type="match status" value="1"/>
</dbReference>
<dbReference type="PROSITE" id="PS51918">
    <property type="entry name" value="RADICAL_SAM"/>
    <property type="match status" value="1"/>
</dbReference>
<keyword evidence="3" id="KW-0808">Transferase</keyword>
<evidence type="ECO:0000256" key="1">
    <source>
        <dbReference type="ARBA" id="ARBA00001966"/>
    </source>
</evidence>
<dbReference type="SFLD" id="SFLDG01082">
    <property type="entry name" value="B12-binding_domain_containing"/>
    <property type="match status" value="1"/>
</dbReference>
<dbReference type="InterPro" id="IPR006638">
    <property type="entry name" value="Elp3/MiaA/NifB-like_rSAM"/>
</dbReference>
<dbReference type="PANTHER" id="PTHR43409">
    <property type="entry name" value="ANAEROBIC MAGNESIUM-PROTOPORPHYRIN IX MONOMETHYL ESTER CYCLASE-RELATED"/>
    <property type="match status" value="1"/>
</dbReference>
<dbReference type="SMART" id="SM00729">
    <property type="entry name" value="Elp3"/>
    <property type="match status" value="1"/>
</dbReference>
<dbReference type="InterPro" id="IPR034466">
    <property type="entry name" value="Methyltransferase_Class_B"/>
</dbReference>
<protein>
    <recommendedName>
        <fullName evidence="8">Radical SAM core domain-containing protein</fullName>
    </recommendedName>
</protein>
<dbReference type="InterPro" id="IPR058240">
    <property type="entry name" value="rSAM_sf"/>
</dbReference>
<dbReference type="SFLD" id="SFLDS00029">
    <property type="entry name" value="Radical_SAM"/>
    <property type="match status" value="1"/>
</dbReference>
<dbReference type="InterPro" id="IPR007197">
    <property type="entry name" value="rSAM"/>
</dbReference>
<dbReference type="PANTHER" id="PTHR43409:SF7">
    <property type="entry name" value="BLL1977 PROTEIN"/>
    <property type="match status" value="1"/>
</dbReference>
<organism evidence="9 10">
    <name type="scientific">Candidatus Falkowbacteria bacterium RIFCSPHIGHO2_02_FULL_42_9</name>
    <dbReference type="NCBI Taxonomy" id="1797986"/>
    <lineage>
        <taxon>Bacteria</taxon>
        <taxon>Candidatus Falkowiibacteriota</taxon>
    </lineage>
</organism>
<comment type="caution">
    <text evidence="9">The sequence shown here is derived from an EMBL/GenBank/DDBJ whole genome shotgun (WGS) entry which is preliminary data.</text>
</comment>
<dbReference type="SUPFAM" id="SSF102114">
    <property type="entry name" value="Radical SAM enzymes"/>
    <property type="match status" value="1"/>
</dbReference>
<dbReference type="Proteomes" id="UP000176877">
    <property type="component" value="Unassembled WGS sequence"/>
</dbReference>
<feature type="domain" description="Radical SAM core" evidence="8">
    <location>
        <begin position="183"/>
        <end position="406"/>
    </location>
</feature>
<sequence length="435" mass="49568">MKVVLLEVCSTRSEYINKDVMGEYGMVAQIGDSIFAKILEAAKKRSVNIPVFALGYLAAILKKNGHQVEYKFNAIPLGADLVIIPSSIVDYKYEVAFARKIKKANAGAKVGFFGPFASVRSDLYLAAADFVIVDEPEQVVDKISDHWIPQGKVMGEKVADLDTLPFPAWDIFPLKKYSYRPLLKSRLFVTVLSSRGCTFSCSYCPYKAYYGHLRQRSAASVIEELKHLKKIYGIKSVQFRDPLFTGKKDRVNAIADGMIADNLNIKWGCETHVNCLDHELIDKLYAAGLRSINLGIESWDIEMLNKSSRLSASKAKEEEIIGYCQKKGIRVAAFYIFGWPEDTVETIKRTVDYAKKLNTIVAQFFILTPFPGTAHYRQMADDIIETDWEKFNSFTPVFKHPNLSGREFQSLKEQAFVSYYFRFSYLIKHWFRILF</sequence>
<evidence type="ECO:0000256" key="5">
    <source>
        <dbReference type="ARBA" id="ARBA00022723"/>
    </source>
</evidence>
<dbReference type="GO" id="GO:0003824">
    <property type="term" value="F:catalytic activity"/>
    <property type="evidence" value="ECO:0007669"/>
    <property type="project" value="InterPro"/>
</dbReference>
<evidence type="ECO:0000256" key="3">
    <source>
        <dbReference type="ARBA" id="ARBA00022679"/>
    </source>
</evidence>
<evidence type="ECO:0000259" key="8">
    <source>
        <dbReference type="PROSITE" id="PS51918"/>
    </source>
</evidence>
<evidence type="ECO:0000313" key="10">
    <source>
        <dbReference type="Proteomes" id="UP000176877"/>
    </source>
</evidence>
<comment type="cofactor">
    <cofactor evidence="1">
        <name>[4Fe-4S] cluster</name>
        <dbReference type="ChEBI" id="CHEBI:49883"/>
    </cofactor>
</comment>
<dbReference type="GO" id="GO:0005829">
    <property type="term" value="C:cytosol"/>
    <property type="evidence" value="ECO:0007669"/>
    <property type="project" value="TreeGrafter"/>
</dbReference>
<keyword evidence="4" id="KW-0949">S-adenosyl-L-methionine</keyword>
<dbReference type="EMBL" id="MFFT01000004">
    <property type="protein sequence ID" value="OGF23564.1"/>
    <property type="molecule type" value="Genomic_DNA"/>
</dbReference>
<evidence type="ECO:0000256" key="7">
    <source>
        <dbReference type="ARBA" id="ARBA00023014"/>
    </source>
</evidence>
<dbReference type="Gene3D" id="3.80.30.20">
    <property type="entry name" value="tm_1862 like domain"/>
    <property type="match status" value="1"/>
</dbReference>
<gene>
    <name evidence="9" type="ORF">A3D45_00565</name>
</gene>
<dbReference type="GO" id="GO:0051539">
    <property type="term" value="F:4 iron, 4 sulfur cluster binding"/>
    <property type="evidence" value="ECO:0007669"/>
    <property type="project" value="UniProtKB-KW"/>
</dbReference>
<dbReference type="InterPro" id="IPR051198">
    <property type="entry name" value="BchE-like"/>
</dbReference>
<evidence type="ECO:0000256" key="2">
    <source>
        <dbReference type="ARBA" id="ARBA00022603"/>
    </source>
</evidence>
<dbReference type="Gene3D" id="3.40.50.280">
    <property type="entry name" value="Cobalamin-binding domain"/>
    <property type="match status" value="1"/>
</dbReference>
<dbReference type="CDD" id="cd01335">
    <property type="entry name" value="Radical_SAM"/>
    <property type="match status" value="1"/>
</dbReference>